<organism evidence="5 6">
    <name type="scientific">Halomonas elongata</name>
    <dbReference type="NCBI Taxonomy" id="2746"/>
    <lineage>
        <taxon>Bacteria</taxon>
        <taxon>Pseudomonadati</taxon>
        <taxon>Pseudomonadota</taxon>
        <taxon>Gammaproteobacteria</taxon>
        <taxon>Oceanospirillales</taxon>
        <taxon>Halomonadaceae</taxon>
        <taxon>Halomonas</taxon>
    </lineage>
</organism>
<dbReference type="CDD" id="cd03136">
    <property type="entry name" value="GATase1_AraC_ArgR_like"/>
    <property type="match status" value="1"/>
</dbReference>
<dbReference type="GO" id="GO:0003700">
    <property type="term" value="F:DNA-binding transcription factor activity"/>
    <property type="evidence" value="ECO:0007669"/>
    <property type="project" value="InterPro"/>
</dbReference>
<dbReference type="SUPFAM" id="SSF46689">
    <property type="entry name" value="Homeodomain-like"/>
    <property type="match status" value="2"/>
</dbReference>
<dbReference type="PROSITE" id="PS00041">
    <property type="entry name" value="HTH_ARAC_FAMILY_1"/>
    <property type="match status" value="1"/>
</dbReference>
<dbReference type="InterPro" id="IPR018060">
    <property type="entry name" value="HTH_AraC"/>
</dbReference>
<evidence type="ECO:0000313" key="6">
    <source>
        <dbReference type="Proteomes" id="UP000092504"/>
    </source>
</evidence>
<keyword evidence="1" id="KW-0805">Transcription regulation</keyword>
<dbReference type="InterPro" id="IPR020449">
    <property type="entry name" value="Tscrpt_reg_AraC-type_HTH"/>
</dbReference>
<dbReference type="InterPro" id="IPR002818">
    <property type="entry name" value="DJ-1/PfpI"/>
</dbReference>
<dbReference type="InterPro" id="IPR050204">
    <property type="entry name" value="AraC_XylS_family_regulators"/>
</dbReference>
<evidence type="ECO:0000256" key="1">
    <source>
        <dbReference type="ARBA" id="ARBA00023015"/>
    </source>
</evidence>
<feature type="domain" description="HTH araC/xylS-type" evidence="4">
    <location>
        <begin position="244"/>
        <end position="342"/>
    </location>
</feature>
<protein>
    <submittedName>
        <fullName evidence="5">HTH-type transcriptional regulator CdhR</fullName>
    </submittedName>
</protein>
<dbReference type="Gene3D" id="1.10.10.60">
    <property type="entry name" value="Homeodomain-like"/>
    <property type="match status" value="1"/>
</dbReference>
<evidence type="ECO:0000256" key="2">
    <source>
        <dbReference type="ARBA" id="ARBA00023125"/>
    </source>
</evidence>
<dbReference type="GO" id="GO:0043565">
    <property type="term" value="F:sequence-specific DNA binding"/>
    <property type="evidence" value="ECO:0007669"/>
    <property type="project" value="InterPro"/>
</dbReference>
<dbReference type="SMART" id="SM00342">
    <property type="entry name" value="HTH_ARAC"/>
    <property type="match status" value="1"/>
</dbReference>
<dbReference type="Gene3D" id="3.40.50.880">
    <property type="match status" value="1"/>
</dbReference>
<dbReference type="EMBL" id="MAJD01000001">
    <property type="protein sequence ID" value="OBX37785.1"/>
    <property type="molecule type" value="Genomic_DNA"/>
</dbReference>
<dbReference type="PRINTS" id="PR00032">
    <property type="entry name" value="HTHARAC"/>
</dbReference>
<dbReference type="InterPro" id="IPR009057">
    <property type="entry name" value="Homeodomain-like_sf"/>
</dbReference>
<dbReference type="SUPFAM" id="SSF52317">
    <property type="entry name" value="Class I glutamine amidotransferase-like"/>
    <property type="match status" value="1"/>
</dbReference>
<evidence type="ECO:0000256" key="3">
    <source>
        <dbReference type="ARBA" id="ARBA00023163"/>
    </source>
</evidence>
<dbReference type="AlphaFoldDB" id="A0A1B8P687"/>
<dbReference type="Pfam" id="PF01965">
    <property type="entry name" value="DJ-1_PfpI"/>
    <property type="match status" value="1"/>
</dbReference>
<keyword evidence="3" id="KW-0804">Transcription</keyword>
<name>A0A1B8P687_HALEL</name>
<dbReference type="Proteomes" id="UP000092504">
    <property type="component" value="Unassembled WGS sequence"/>
</dbReference>
<proteinExistence type="predicted"/>
<gene>
    <name evidence="5" type="primary">cdhR_6</name>
    <name evidence="5" type="ORF">A8U91_02163</name>
</gene>
<evidence type="ECO:0000259" key="4">
    <source>
        <dbReference type="PROSITE" id="PS01124"/>
    </source>
</evidence>
<dbReference type="PATRIC" id="fig|2746.7.peg.2218"/>
<accession>A0A1B8P687</accession>
<comment type="caution">
    <text evidence="5">The sequence shown here is derived from an EMBL/GenBank/DDBJ whole genome shotgun (WGS) entry which is preliminary data.</text>
</comment>
<keyword evidence="2" id="KW-0238">DNA-binding</keyword>
<dbReference type="Pfam" id="PF12833">
    <property type="entry name" value="HTH_18"/>
    <property type="match status" value="1"/>
</dbReference>
<evidence type="ECO:0000313" key="5">
    <source>
        <dbReference type="EMBL" id="OBX37785.1"/>
    </source>
</evidence>
<dbReference type="InterPro" id="IPR018062">
    <property type="entry name" value="HTH_AraC-typ_CS"/>
</dbReference>
<dbReference type="InterPro" id="IPR029062">
    <property type="entry name" value="Class_I_gatase-like"/>
</dbReference>
<reference evidence="5 6" key="1">
    <citation type="submission" date="2016-06" db="EMBL/GenBank/DDBJ databases">
        <title>Genome sequence of halotolerant plant growth promoting strain of Halomonas elongata HEK1 isolated from salterns of Rann of Kutch, Gujarat, India.</title>
        <authorList>
            <person name="Gaba S."/>
            <person name="Singh R.N."/>
            <person name="Abrol S."/>
            <person name="Kaushik R."/>
            <person name="Saxena A.K."/>
        </authorList>
    </citation>
    <scope>NUCLEOTIDE SEQUENCE [LARGE SCALE GENOMIC DNA]</scope>
    <source>
        <strain evidence="5 6">HEK1</strain>
    </source>
</reference>
<dbReference type="PANTHER" id="PTHR46796">
    <property type="entry name" value="HTH-TYPE TRANSCRIPTIONAL ACTIVATOR RHAS-RELATED"/>
    <property type="match status" value="1"/>
</dbReference>
<dbReference type="PROSITE" id="PS01124">
    <property type="entry name" value="HTH_ARAC_FAMILY_2"/>
    <property type="match status" value="1"/>
</dbReference>
<sequence length="347" mass="38471">MAKSARFDSPLISKNRAFIEVETDEAPIVDSRRIAFVLFEHFSLMAFTGAMDALVTANLVKAPVEYEVTVVSIDGRRAMSDLGIEVAVDDSLEDLQEETLDYLILCGGYRLEMHATPELRVKLRAADYAGCMLGGLWNGAYFIAEAGLLDGYECAFHPDGRAMMLEEFPAVTISSQNHVLDRDRVSCAGANSSLDMMLSIISRDCDIACISAIEEVLSCDKAAEAIDTSVISIDRDLSLPQSLRNALELMHHNIDEPLSIGELATCVDVSRRQLERLFGRCLETTPARYYLELRLTRARQLLQQTNKDLADIAVAAGFVSISHFRRCFSQLFGVSPGRFRKASRQAR</sequence>